<reference evidence="1 2" key="1">
    <citation type="submission" date="2024-05" db="EMBL/GenBank/DDBJ databases">
        <title>Haplotype-resolved chromosome-level genome assembly of Huyou (Citrus changshanensis).</title>
        <authorList>
            <person name="Miao C."/>
            <person name="Chen W."/>
            <person name="Wu Y."/>
            <person name="Wang L."/>
            <person name="Zhao S."/>
            <person name="Grierson D."/>
            <person name="Xu C."/>
            <person name="Chen K."/>
        </authorList>
    </citation>
    <scope>NUCLEOTIDE SEQUENCE [LARGE SCALE GENOMIC DNA]</scope>
    <source>
        <strain evidence="1">01-14</strain>
        <tissue evidence="1">Leaf</tissue>
    </source>
</reference>
<dbReference type="GO" id="GO:0005828">
    <property type="term" value="C:kinetochore microtubule"/>
    <property type="evidence" value="ECO:0007669"/>
    <property type="project" value="TreeGrafter"/>
</dbReference>
<evidence type="ECO:0000313" key="1">
    <source>
        <dbReference type="EMBL" id="KAK9186536.1"/>
    </source>
</evidence>
<evidence type="ECO:0000313" key="2">
    <source>
        <dbReference type="Proteomes" id="UP001428341"/>
    </source>
</evidence>
<protein>
    <submittedName>
        <fullName evidence="1">Uncharacterized protein</fullName>
    </submittedName>
</protein>
<gene>
    <name evidence="1" type="ORF">WN944_017924</name>
</gene>
<dbReference type="GO" id="GO:0140496">
    <property type="term" value="F:gamma-tubulin complex binding"/>
    <property type="evidence" value="ECO:0007669"/>
    <property type="project" value="InterPro"/>
</dbReference>
<dbReference type="GO" id="GO:2000694">
    <property type="term" value="P:regulation of phragmoplast microtubule organization"/>
    <property type="evidence" value="ECO:0007669"/>
    <property type="project" value="TreeGrafter"/>
</dbReference>
<dbReference type="AlphaFoldDB" id="A0AAP0LTR2"/>
<dbReference type="GO" id="GO:0000919">
    <property type="term" value="P:cell plate assembly"/>
    <property type="evidence" value="ECO:0007669"/>
    <property type="project" value="TreeGrafter"/>
</dbReference>
<dbReference type="GO" id="GO:0032467">
    <property type="term" value="P:positive regulation of cytokinesis"/>
    <property type="evidence" value="ECO:0007669"/>
    <property type="project" value="TreeGrafter"/>
</dbReference>
<proteinExistence type="predicted"/>
<dbReference type="PANTHER" id="PTHR45096:SF1">
    <property type="entry name" value="PROTEIN NEDD1"/>
    <property type="match status" value="1"/>
</dbReference>
<keyword evidence="2" id="KW-1185">Reference proteome</keyword>
<dbReference type="GO" id="GO:0010968">
    <property type="term" value="P:regulation of microtubule nucleation"/>
    <property type="evidence" value="ECO:0007669"/>
    <property type="project" value="InterPro"/>
</dbReference>
<comment type="caution">
    <text evidence="1">The sequence shown here is derived from an EMBL/GenBank/DDBJ whole genome shotgun (WGS) entry which is preliminary data.</text>
</comment>
<dbReference type="GO" id="GO:0060236">
    <property type="term" value="P:regulation of mitotic spindle organization"/>
    <property type="evidence" value="ECO:0007669"/>
    <property type="project" value="TreeGrafter"/>
</dbReference>
<organism evidence="1 2">
    <name type="scientific">Citrus x changshan-huyou</name>
    <dbReference type="NCBI Taxonomy" id="2935761"/>
    <lineage>
        <taxon>Eukaryota</taxon>
        <taxon>Viridiplantae</taxon>
        <taxon>Streptophyta</taxon>
        <taxon>Embryophyta</taxon>
        <taxon>Tracheophyta</taxon>
        <taxon>Spermatophyta</taxon>
        <taxon>Magnoliopsida</taxon>
        <taxon>eudicotyledons</taxon>
        <taxon>Gunneridae</taxon>
        <taxon>Pentapetalae</taxon>
        <taxon>rosids</taxon>
        <taxon>malvids</taxon>
        <taxon>Sapindales</taxon>
        <taxon>Rutaceae</taxon>
        <taxon>Aurantioideae</taxon>
        <taxon>Citrus</taxon>
    </lineage>
</organism>
<dbReference type="PANTHER" id="PTHR45096">
    <property type="entry name" value="PROTEIN NEDD1"/>
    <property type="match status" value="1"/>
</dbReference>
<sequence>MQSRKIYLVVASAGEDKKISLWRKNGESMGTIPVAGTDSGDNIEVSWLKQHSAPTAGISFLLFICGVRSIKIIFLQEVFNKVSLA</sequence>
<dbReference type="InterPro" id="IPR044621">
    <property type="entry name" value="NEDD1"/>
</dbReference>
<dbReference type="EMBL" id="JBCGBO010000007">
    <property type="protein sequence ID" value="KAK9186536.1"/>
    <property type="molecule type" value="Genomic_DNA"/>
</dbReference>
<name>A0AAP0LTR2_9ROSI</name>
<accession>A0AAP0LTR2</accession>
<dbReference type="Proteomes" id="UP001428341">
    <property type="component" value="Unassembled WGS sequence"/>
</dbReference>